<reference evidence="1" key="1">
    <citation type="journal article" date="2019" name="bioRxiv">
        <title>The Genome of the Zebra Mussel, Dreissena polymorpha: A Resource for Invasive Species Research.</title>
        <authorList>
            <person name="McCartney M.A."/>
            <person name="Auch B."/>
            <person name="Kono T."/>
            <person name="Mallez S."/>
            <person name="Zhang Y."/>
            <person name="Obille A."/>
            <person name="Becker A."/>
            <person name="Abrahante J.E."/>
            <person name="Garbe J."/>
            <person name="Badalamenti J.P."/>
            <person name="Herman A."/>
            <person name="Mangelson H."/>
            <person name="Liachko I."/>
            <person name="Sullivan S."/>
            <person name="Sone E.D."/>
            <person name="Koren S."/>
            <person name="Silverstein K.A.T."/>
            <person name="Beckman K.B."/>
            <person name="Gohl D.M."/>
        </authorList>
    </citation>
    <scope>NUCLEOTIDE SEQUENCE</scope>
    <source>
        <strain evidence="1">Duluth1</strain>
        <tissue evidence="1">Whole animal</tissue>
    </source>
</reference>
<dbReference type="PANTHER" id="PTHR14241">
    <property type="entry name" value="INTERFERON-INDUCED PROTEIN 44"/>
    <property type="match status" value="1"/>
</dbReference>
<dbReference type="Proteomes" id="UP000828390">
    <property type="component" value="Unassembled WGS sequence"/>
</dbReference>
<organism evidence="1 2">
    <name type="scientific">Dreissena polymorpha</name>
    <name type="common">Zebra mussel</name>
    <name type="synonym">Mytilus polymorpha</name>
    <dbReference type="NCBI Taxonomy" id="45954"/>
    <lineage>
        <taxon>Eukaryota</taxon>
        <taxon>Metazoa</taxon>
        <taxon>Spiralia</taxon>
        <taxon>Lophotrochozoa</taxon>
        <taxon>Mollusca</taxon>
        <taxon>Bivalvia</taxon>
        <taxon>Autobranchia</taxon>
        <taxon>Heteroconchia</taxon>
        <taxon>Euheterodonta</taxon>
        <taxon>Imparidentia</taxon>
        <taxon>Neoheterodontei</taxon>
        <taxon>Myida</taxon>
        <taxon>Dreissenoidea</taxon>
        <taxon>Dreissenidae</taxon>
        <taxon>Dreissena</taxon>
    </lineage>
</organism>
<comment type="caution">
    <text evidence="1">The sequence shown here is derived from an EMBL/GenBank/DDBJ whole genome shotgun (WGS) entry which is preliminary data.</text>
</comment>
<dbReference type="Gene3D" id="3.30.420.10">
    <property type="entry name" value="Ribonuclease H-like superfamily/Ribonuclease H"/>
    <property type="match status" value="1"/>
</dbReference>
<dbReference type="PANTHER" id="PTHR14241:SF32">
    <property type="entry name" value="VWFA DOMAIN-CONTAINING PROTEIN-RELATED"/>
    <property type="match status" value="1"/>
</dbReference>
<gene>
    <name evidence="1" type="ORF">DPMN_127296</name>
</gene>
<dbReference type="EMBL" id="JAIWYP010000005">
    <property type="protein sequence ID" value="KAH3825421.1"/>
    <property type="molecule type" value="Genomic_DNA"/>
</dbReference>
<name>A0A9D4GXE1_DREPO</name>
<proteinExistence type="predicted"/>
<evidence type="ECO:0000313" key="2">
    <source>
        <dbReference type="Proteomes" id="UP000828390"/>
    </source>
</evidence>
<dbReference type="GO" id="GO:0003676">
    <property type="term" value="F:nucleic acid binding"/>
    <property type="evidence" value="ECO:0007669"/>
    <property type="project" value="InterPro"/>
</dbReference>
<sequence length="341" mass="38209">MGECDNQGPTVTVLYNPQGSVYGGYVSASWISGTSDSYIKDYIQDSRAFLFTDNINYPDYLDTLTEDIVSFKPSGKLRLSDVRILMLGPIGTGKSSFYNTINSVFKGRIYRSAPCGLSTNGITIASIVEYFLLCDTRGLKVTQGLYSLECNYLLDADIPDFYQEVASNITNVFKSKEIEAAVDKASNLLGLPRNHALPVKNYETEMELDDNISILALMALRQVLHFAEDYIQRLSPPYSPDLAPMDFRVFPEVKSQLRGIRFASKQELTVAAKRIVSSFDADCNTLEGVVNKISGLLGLHRNNILKVKNYEKEMELDDNITILALLSLRQLLFYAEDYLQI</sequence>
<reference evidence="1" key="2">
    <citation type="submission" date="2020-11" db="EMBL/GenBank/DDBJ databases">
        <authorList>
            <person name="McCartney M.A."/>
            <person name="Auch B."/>
            <person name="Kono T."/>
            <person name="Mallez S."/>
            <person name="Becker A."/>
            <person name="Gohl D.M."/>
            <person name="Silverstein K.A.T."/>
            <person name="Koren S."/>
            <person name="Bechman K.B."/>
            <person name="Herman A."/>
            <person name="Abrahante J.E."/>
            <person name="Garbe J."/>
        </authorList>
    </citation>
    <scope>NUCLEOTIDE SEQUENCE</scope>
    <source>
        <strain evidence="1">Duluth1</strain>
        <tissue evidence="1">Whole animal</tissue>
    </source>
</reference>
<protein>
    <submittedName>
        <fullName evidence="1">Uncharacterized protein</fullName>
    </submittedName>
</protein>
<evidence type="ECO:0000313" key="1">
    <source>
        <dbReference type="EMBL" id="KAH3825421.1"/>
    </source>
</evidence>
<dbReference type="InterPro" id="IPR036397">
    <property type="entry name" value="RNaseH_sf"/>
</dbReference>
<dbReference type="AlphaFoldDB" id="A0A9D4GXE1"/>
<keyword evidence="2" id="KW-1185">Reference proteome</keyword>
<accession>A0A9D4GXE1</accession>